<dbReference type="PROSITE" id="PS00723">
    <property type="entry name" value="POLYPRENYL_SYNTHASE_1"/>
    <property type="match status" value="1"/>
</dbReference>
<dbReference type="SFLD" id="SFLDG01017">
    <property type="entry name" value="Polyprenyl_Transferase_Like"/>
    <property type="match status" value="1"/>
</dbReference>
<dbReference type="KEGG" id="hdf:AArcSl_2859"/>
<feature type="region of interest" description="Disordered" evidence="7">
    <location>
        <begin position="74"/>
        <end position="93"/>
    </location>
</feature>
<comment type="cofactor">
    <cofactor evidence="1">
        <name>Mg(2+)</name>
        <dbReference type="ChEBI" id="CHEBI:18420"/>
    </cofactor>
</comment>
<name>A0A343TN02_9EURY</name>
<dbReference type="SUPFAM" id="SSF48576">
    <property type="entry name" value="Terpenoid synthases"/>
    <property type="match status" value="1"/>
</dbReference>
<dbReference type="InterPro" id="IPR033749">
    <property type="entry name" value="Polyprenyl_synt_CS"/>
</dbReference>
<evidence type="ECO:0000256" key="1">
    <source>
        <dbReference type="ARBA" id="ARBA00001946"/>
    </source>
</evidence>
<dbReference type="Gene3D" id="1.10.600.10">
    <property type="entry name" value="Farnesyl Diphosphate Synthase"/>
    <property type="match status" value="1"/>
</dbReference>
<dbReference type="PANTHER" id="PTHR12001:SF85">
    <property type="entry name" value="SHORT CHAIN ISOPRENYL DIPHOSPHATE SYNTHASE"/>
    <property type="match status" value="1"/>
</dbReference>
<evidence type="ECO:0000256" key="7">
    <source>
        <dbReference type="SAM" id="MobiDB-lite"/>
    </source>
</evidence>
<keyword evidence="4" id="KW-0479">Metal-binding</keyword>
<keyword evidence="5" id="KW-0460">Magnesium</keyword>
<evidence type="ECO:0000256" key="4">
    <source>
        <dbReference type="ARBA" id="ARBA00022723"/>
    </source>
</evidence>
<dbReference type="EC" id="2.5.1.1" evidence="8"/>
<dbReference type="GeneID" id="37879216"/>
<dbReference type="GO" id="GO:0008299">
    <property type="term" value="P:isoprenoid biosynthetic process"/>
    <property type="evidence" value="ECO:0007669"/>
    <property type="project" value="InterPro"/>
</dbReference>
<dbReference type="RefSeq" id="WP_119820812.1">
    <property type="nucleotide sequence ID" value="NZ_CP025066.1"/>
</dbReference>
<keyword evidence="3 6" id="KW-0808">Transferase</keyword>
<dbReference type="GO" id="GO:0046872">
    <property type="term" value="F:metal ion binding"/>
    <property type="evidence" value="ECO:0007669"/>
    <property type="project" value="UniProtKB-KW"/>
</dbReference>
<dbReference type="GO" id="GO:0004311">
    <property type="term" value="F:geranylgeranyl diphosphate synthase activity"/>
    <property type="evidence" value="ECO:0007669"/>
    <property type="project" value="UniProtKB-EC"/>
</dbReference>
<organism evidence="8 9">
    <name type="scientific">Halalkaliarchaeum desulfuricum</name>
    <dbReference type="NCBI Taxonomy" id="2055893"/>
    <lineage>
        <taxon>Archaea</taxon>
        <taxon>Methanobacteriati</taxon>
        <taxon>Methanobacteriota</taxon>
        <taxon>Stenosarchaea group</taxon>
        <taxon>Halobacteria</taxon>
        <taxon>Halobacteriales</taxon>
        <taxon>Haloferacaceae</taxon>
        <taxon>Halalkaliarchaeum</taxon>
    </lineage>
</organism>
<dbReference type="EC" id="2.5.1.10" evidence="8"/>
<sequence length="363" mass="40013">MTQTAEERVLEAIRKRRELVNGSIDEELPIGKPERLYEASRYILEAGGKRLRPTVTLLAAESLSDIEPFSQEYRSFPTPSSDRAGPNAIEGTTTDGADRIDVLRAAVAIEIVQSFTLIHDDIMDDDDLRRGVPAVHKQYDTSTAILAGDTLYSKAFELMTDTGATPHNGLETMRLLATTCTKICEGQALDVAFESRNDILPDEYLEMVELKTAVLYGAAASTPAVLFGTDSDVSEALYRYGIDSGRAFQIQDDVLDLTVPSEKLGKQRGSDLVENKETLITLHARQQGIDVDDLVETEDVDAVTEAEIDDAVEALEAAGSIDWAREKARDLTERSKDHLSVLPDNDARQLLEELADYLITRGY</sequence>
<dbReference type="EMBL" id="CP025066">
    <property type="protein sequence ID" value="AUX10474.1"/>
    <property type="molecule type" value="Genomic_DNA"/>
</dbReference>
<dbReference type="CDD" id="cd00685">
    <property type="entry name" value="Trans_IPPS_HT"/>
    <property type="match status" value="1"/>
</dbReference>
<protein>
    <submittedName>
        <fullName evidence="8">Geranylgeranyl diphosphate synthase, type I</fullName>
        <ecNumber evidence="8">2.5.1.1</ecNumber>
        <ecNumber evidence="8">2.5.1.10</ecNumber>
        <ecNumber evidence="8">2.5.1.29</ecNumber>
    </submittedName>
</protein>
<comment type="similarity">
    <text evidence="2 6">Belongs to the FPP/GGPP synthase family.</text>
</comment>
<dbReference type="Proteomes" id="UP000263012">
    <property type="component" value="Chromosome"/>
</dbReference>
<dbReference type="AlphaFoldDB" id="A0A343TN02"/>
<evidence type="ECO:0000256" key="6">
    <source>
        <dbReference type="RuleBase" id="RU004466"/>
    </source>
</evidence>
<dbReference type="EC" id="2.5.1.29" evidence="8"/>
<evidence type="ECO:0000313" key="9">
    <source>
        <dbReference type="Proteomes" id="UP000263012"/>
    </source>
</evidence>
<dbReference type="SFLD" id="SFLDS00005">
    <property type="entry name" value="Isoprenoid_Synthase_Type_I"/>
    <property type="match status" value="1"/>
</dbReference>
<reference evidence="9" key="1">
    <citation type="submission" date="2017-11" db="EMBL/GenBank/DDBJ databases">
        <title>Phenotypic and genomic properties of facultatively anaerobic sulfur-reducing natronoarchaea from hypersaline soda lakes.</title>
        <authorList>
            <person name="Sorokin D.Y."/>
            <person name="Kublanov I.V."/>
            <person name="Roman P."/>
            <person name="Sinninghe Damste J.S."/>
            <person name="Golyshin P.N."/>
            <person name="Rojo D."/>
            <person name="Ciordia S."/>
            <person name="Mena M.D.C."/>
            <person name="Ferrer M."/>
            <person name="Messina E."/>
            <person name="Smedile F."/>
            <person name="La Spada G."/>
            <person name="La Cono V."/>
            <person name="Yakimov M.M."/>
        </authorList>
    </citation>
    <scope>NUCLEOTIDE SEQUENCE [LARGE SCALE GENOMIC DNA]</scope>
    <source>
        <strain evidence="9">AArc-Sl</strain>
    </source>
</reference>
<evidence type="ECO:0000256" key="5">
    <source>
        <dbReference type="ARBA" id="ARBA00022842"/>
    </source>
</evidence>
<proteinExistence type="inferred from homology"/>
<evidence type="ECO:0000313" key="8">
    <source>
        <dbReference type="EMBL" id="AUX10474.1"/>
    </source>
</evidence>
<dbReference type="GO" id="GO:0004337">
    <property type="term" value="F:(2E,6E)-farnesyl diphosphate synthase activity"/>
    <property type="evidence" value="ECO:0007669"/>
    <property type="project" value="UniProtKB-EC"/>
</dbReference>
<accession>A0A343TN02</accession>
<evidence type="ECO:0000256" key="3">
    <source>
        <dbReference type="ARBA" id="ARBA00022679"/>
    </source>
</evidence>
<dbReference type="GO" id="GO:0004161">
    <property type="term" value="F:dimethylallyltranstransferase activity"/>
    <property type="evidence" value="ECO:0007669"/>
    <property type="project" value="UniProtKB-EC"/>
</dbReference>
<dbReference type="Pfam" id="PF00348">
    <property type="entry name" value="polyprenyl_synt"/>
    <property type="match status" value="1"/>
</dbReference>
<dbReference type="InterPro" id="IPR000092">
    <property type="entry name" value="Polyprenyl_synt"/>
</dbReference>
<dbReference type="InterPro" id="IPR008949">
    <property type="entry name" value="Isoprenoid_synthase_dom_sf"/>
</dbReference>
<dbReference type="PANTHER" id="PTHR12001">
    <property type="entry name" value="GERANYLGERANYL PYROPHOSPHATE SYNTHASE"/>
    <property type="match status" value="1"/>
</dbReference>
<keyword evidence="9" id="KW-1185">Reference proteome</keyword>
<evidence type="ECO:0000256" key="2">
    <source>
        <dbReference type="ARBA" id="ARBA00006706"/>
    </source>
</evidence>
<dbReference type="NCBIfam" id="NF040789">
    <property type="entry name" value="gerfarn_diphsyn"/>
    <property type="match status" value="1"/>
</dbReference>
<dbReference type="OrthoDB" id="26738at2157"/>
<gene>
    <name evidence="8" type="primary">idsA3</name>
    <name evidence="8" type="ORF">AArcSl_2859</name>
</gene>